<evidence type="ECO:0000313" key="2">
    <source>
        <dbReference type="Proteomes" id="UP000699975"/>
    </source>
</evidence>
<gene>
    <name evidence="1" type="ORF">KCG45_07985</name>
</gene>
<keyword evidence="2" id="KW-1185">Reference proteome</keyword>
<proteinExistence type="predicted"/>
<dbReference type="InterPro" id="IPR007332">
    <property type="entry name" value="DUF411"/>
</dbReference>
<dbReference type="EMBL" id="JAGSPB010000002">
    <property type="protein sequence ID" value="MBV7266115.1"/>
    <property type="molecule type" value="Genomic_DNA"/>
</dbReference>
<organism evidence="1 2">
    <name type="scientific">Erythrobacter ani</name>
    <dbReference type="NCBI Taxonomy" id="2827235"/>
    <lineage>
        <taxon>Bacteria</taxon>
        <taxon>Pseudomonadati</taxon>
        <taxon>Pseudomonadota</taxon>
        <taxon>Alphaproteobacteria</taxon>
        <taxon>Sphingomonadales</taxon>
        <taxon>Erythrobacteraceae</taxon>
        <taxon>Erythrobacter/Porphyrobacter group</taxon>
        <taxon>Erythrobacter</taxon>
    </lineage>
</organism>
<comment type="caution">
    <text evidence="1">The sequence shown here is derived from an EMBL/GenBank/DDBJ whole genome shotgun (WGS) entry which is preliminary data.</text>
</comment>
<dbReference type="Proteomes" id="UP000699975">
    <property type="component" value="Unassembled WGS sequence"/>
</dbReference>
<reference evidence="1 2" key="1">
    <citation type="submission" date="2021-04" db="EMBL/GenBank/DDBJ databases">
        <authorList>
            <person name="Pira H."/>
            <person name="Risdian C."/>
            <person name="Wink J."/>
        </authorList>
    </citation>
    <scope>NUCLEOTIDE SEQUENCE [LARGE SCALE GENOMIC DNA]</scope>
    <source>
        <strain evidence="1 2">WH131</strain>
    </source>
</reference>
<protein>
    <submittedName>
        <fullName evidence="1">DUF411 domain-containing protein</fullName>
    </submittedName>
</protein>
<accession>A0ABS6SMA1</accession>
<sequence length="145" mass="15290">MLSAASGGAVQAADVTMFRSPSCGCCLEWLEHMREYWTAAGETGEVKPVSTPDMQSVKWRAGVPADLSSCHTTLIDGYVIEGHVPAADVARLLKQRPEGVRGLAVAGMPIGSPGMEYGDRQQAYDVVAFGPAGRTVWSSYPASGS</sequence>
<name>A0ABS6SMA1_9SPHN</name>
<evidence type="ECO:0000313" key="1">
    <source>
        <dbReference type="EMBL" id="MBV7266115.1"/>
    </source>
</evidence>
<dbReference type="Pfam" id="PF04214">
    <property type="entry name" value="DUF411"/>
    <property type="match status" value="1"/>
</dbReference>